<dbReference type="KEGG" id="ppa:PAS_chr1-3_0308"/>
<dbReference type="AlphaFoldDB" id="C4QVN5"/>
<dbReference type="RefSeq" id="XP_002489589.1">
    <property type="nucleotide sequence ID" value="XM_002489544.1"/>
</dbReference>
<name>C4QVN5_KOMPG</name>
<gene>
    <name evidence="1" type="ordered locus">PAS_chr1-3_0308</name>
</gene>
<evidence type="ECO:0000313" key="1">
    <source>
        <dbReference type="EMBL" id="CAY67308.1"/>
    </source>
</evidence>
<proteinExistence type="predicted"/>
<dbReference type="HOGENOM" id="CLU_2292699_0_0_1"/>
<sequence>MYPFQTILIGLSETGRQKSNDRNFDAWIGKKRVVCVFFLIGIIQGSPVVILDSQFKVCEAALSQIFRIGTLFRRLWAISCNNSQIRESFLVFQKVNSPDCH</sequence>
<accession>C4QVN5</accession>
<evidence type="ECO:0000313" key="2">
    <source>
        <dbReference type="Proteomes" id="UP000000314"/>
    </source>
</evidence>
<dbReference type="GeneID" id="8196836"/>
<organism evidence="1 2">
    <name type="scientific">Komagataella phaffii (strain GS115 / ATCC 20864)</name>
    <name type="common">Yeast</name>
    <name type="synonym">Pichia pastoris</name>
    <dbReference type="NCBI Taxonomy" id="644223"/>
    <lineage>
        <taxon>Eukaryota</taxon>
        <taxon>Fungi</taxon>
        <taxon>Dikarya</taxon>
        <taxon>Ascomycota</taxon>
        <taxon>Saccharomycotina</taxon>
        <taxon>Pichiomycetes</taxon>
        <taxon>Pichiales</taxon>
        <taxon>Pichiaceae</taxon>
        <taxon>Komagataella</taxon>
    </lineage>
</organism>
<dbReference type="InParanoid" id="C4QVN5"/>
<reference evidence="1 2" key="1">
    <citation type="journal article" date="2009" name="Nat. Biotechnol.">
        <title>Genome sequence of the recombinant protein production host Pichia pastoris.</title>
        <authorList>
            <person name="De Schutter K."/>
            <person name="Lin Y.C."/>
            <person name="Tiels P."/>
            <person name="Van Hecke A."/>
            <person name="Glinka S."/>
            <person name="Weber-Lehmann J."/>
            <person name="Rouze P."/>
            <person name="Van de Peer Y."/>
            <person name="Callewaert N."/>
        </authorList>
    </citation>
    <scope>NUCLEOTIDE SEQUENCE [LARGE SCALE GENOMIC DNA]</scope>
    <source>
        <strain evidence="2">GS115 / ATCC 20864</strain>
    </source>
</reference>
<keyword evidence="2" id="KW-1185">Reference proteome</keyword>
<protein>
    <submittedName>
        <fullName evidence="1">Uncharacterized protein</fullName>
    </submittedName>
</protein>
<dbReference type="Proteomes" id="UP000000314">
    <property type="component" value="Chromosome 1"/>
</dbReference>
<dbReference type="EMBL" id="FN392319">
    <property type="protein sequence ID" value="CAY67308.1"/>
    <property type="molecule type" value="Genomic_DNA"/>
</dbReference>